<sequence>MRAQENGWLKDGIGIVLMGLLILIFLFADLTNIAETVPKSLLNVNTIFLSIVLEALPFVLIGVFVSALIQTFLSEEMVQRFIPKNPLLAIIPATIVSAIFPVCECAIIPVVRRLMKKGMPLHVGVIFIVGAPILNPIVFASTYYAFQSTPYIAYARMGLAFGLAMIIGLITFLLYKNRNQLKWTSNELVNRATGAGEIKTNKLKSTFYHASDEFFDMGKYLIIGALIASLFQTYLDRDVLTQLGTNDVTSPLVMMGLGYLLSLCSEADAFVASSFAHTFSPGSLLAFLIYGPMLDLKNTIMLFAYFRARFVIGFMIIVTISVYLIILGYQIYM</sequence>
<feature type="transmembrane region" description="Helical" evidence="7">
    <location>
        <begin position="217"/>
        <end position="235"/>
    </location>
</feature>
<evidence type="ECO:0000256" key="7">
    <source>
        <dbReference type="SAM" id="Phobius"/>
    </source>
</evidence>
<comment type="similarity">
    <text evidence="2">Belongs to the UPF0718 family.</text>
</comment>
<dbReference type="PATRIC" id="fig|217031.4.peg.8334"/>
<evidence type="ECO:0000313" key="8">
    <source>
        <dbReference type="EMBL" id="KRG08750.1"/>
    </source>
</evidence>
<feature type="transmembrane region" description="Helical" evidence="7">
    <location>
        <begin position="12"/>
        <end position="34"/>
    </location>
</feature>
<evidence type="ECO:0000256" key="1">
    <source>
        <dbReference type="ARBA" id="ARBA00004651"/>
    </source>
</evidence>
<feature type="transmembrane region" description="Helical" evidence="7">
    <location>
        <begin position="310"/>
        <end position="332"/>
    </location>
</feature>
<dbReference type="EMBL" id="LGPB01000142">
    <property type="protein sequence ID" value="KRG08750.1"/>
    <property type="molecule type" value="Genomic_DNA"/>
</dbReference>
<dbReference type="Proteomes" id="UP000053881">
    <property type="component" value="Unassembled WGS sequence"/>
</dbReference>
<feature type="transmembrane region" description="Helical" evidence="7">
    <location>
        <begin position="152"/>
        <end position="175"/>
    </location>
</feature>
<dbReference type="PANTHER" id="PTHR34184">
    <property type="entry name" value="UPF0718 PROTEIN YCGR"/>
    <property type="match status" value="1"/>
</dbReference>
<dbReference type="InterPro" id="IPR052923">
    <property type="entry name" value="UPF0718"/>
</dbReference>
<dbReference type="Pfam" id="PF03773">
    <property type="entry name" value="ArsP_1"/>
    <property type="match status" value="1"/>
</dbReference>
<evidence type="ECO:0000256" key="6">
    <source>
        <dbReference type="ARBA" id="ARBA00023136"/>
    </source>
</evidence>
<name>A0A0Q9XVA1_9BACI</name>
<feature type="transmembrane region" description="Helical" evidence="7">
    <location>
        <begin position="46"/>
        <end position="69"/>
    </location>
</feature>
<protein>
    <submittedName>
        <fullName evidence="8">Membrane protein</fullName>
    </submittedName>
</protein>
<evidence type="ECO:0000256" key="2">
    <source>
        <dbReference type="ARBA" id="ARBA00006386"/>
    </source>
</evidence>
<feature type="transmembrane region" description="Helical" evidence="7">
    <location>
        <begin position="269"/>
        <end position="290"/>
    </location>
</feature>
<dbReference type="PANTHER" id="PTHR34184:SF4">
    <property type="entry name" value="UPF0718 PROTEIN YCGR"/>
    <property type="match status" value="1"/>
</dbReference>
<keyword evidence="4 7" id="KW-0812">Transmembrane</keyword>
<evidence type="ECO:0000313" key="9">
    <source>
        <dbReference type="Proteomes" id="UP000053881"/>
    </source>
</evidence>
<keyword evidence="3" id="KW-1003">Cell membrane</keyword>
<accession>A0A0Q9XVA1</accession>
<feature type="transmembrane region" description="Helical" evidence="7">
    <location>
        <begin position="89"/>
        <end position="111"/>
    </location>
</feature>
<proteinExistence type="inferred from homology"/>
<keyword evidence="5 7" id="KW-1133">Transmembrane helix</keyword>
<gene>
    <name evidence="8" type="ORF">ACA29_24670</name>
</gene>
<evidence type="ECO:0000256" key="4">
    <source>
        <dbReference type="ARBA" id="ARBA00022692"/>
    </source>
</evidence>
<comment type="subcellular location">
    <subcellularLocation>
        <location evidence="1">Cell membrane</location>
        <topology evidence="1">Multi-pass membrane protein</topology>
    </subcellularLocation>
</comment>
<dbReference type="GO" id="GO:0005886">
    <property type="term" value="C:plasma membrane"/>
    <property type="evidence" value="ECO:0007669"/>
    <property type="project" value="UniProtKB-SubCell"/>
</dbReference>
<evidence type="ECO:0000256" key="3">
    <source>
        <dbReference type="ARBA" id="ARBA00022475"/>
    </source>
</evidence>
<comment type="caution">
    <text evidence="8">The sequence shown here is derived from an EMBL/GenBank/DDBJ whole genome shotgun (WGS) entry which is preliminary data.</text>
</comment>
<reference evidence="8 9" key="1">
    <citation type="submission" date="2015-06" db="EMBL/GenBank/DDBJ databases">
        <title>Genome sequencing project of Bacillus galactosidilyticus PL133.</title>
        <authorList>
            <person name="Gaiero J."/>
            <person name="Nicol R."/>
            <person name="Habash M."/>
        </authorList>
    </citation>
    <scope>NUCLEOTIDE SEQUENCE [LARGE SCALE GENOMIC DNA]</scope>
    <source>
        <strain evidence="8 9">PL133</strain>
    </source>
</reference>
<evidence type="ECO:0000256" key="5">
    <source>
        <dbReference type="ARBA" id="ARBA00022989"/>
    </source>
</evidence>
<organism evidence="8 9">
    <name type="scientific">Lederbergia galactosidilytica</name>
    <dbReference type="NCBI Taxonomy" id="217031"/>
    <lineage>
        <taxon>Bacteria</taxon>
        <taxon>Bacillati</taxon>
        <taxon>Bacillota</taxon>
        <taxon>Bacilli</taxon>
        <taxon>Bacillales</taxon>
        <taxon>Bacillaceae</taxon>
        <taxon>Lederbergia</taxon>
    </lineage>
</organism>
<keyword evidence="6 7" id="KW-0472">Membrane</keyword>
<dbReference type="InterPro" id="IPR005524">
    <property type="entry name" value="DUF318"/>
</dbReference>
<dbReference type="AlphaFoldDB" id="A0A0Q9XVA1"/>
<feature type="transmembrane region" description="Helical" evidence="7">
    <location>
        <begin position="123"/>
        <end position="146"/>
    </location>
</feature>